<evidence type="ECO:0000256" key="2">
    <source>
        <dbReference type="PROSITE-ProRule" id="PRU00235"/>
    </source>
</evidence>
<dbReference type="Gene3D" id="2.130.10.30">
    <property type="entry name" value="Regulator of chromosome condensation 1/beta-lactamase-inhibitor protein II"/>
    <property type="match status" value="2"/>
</dbReference>
<dbReference type="InterPro" id="IPR000408">
    <property type="entry name" value="Reg_chr_condens"/>
</dbReference>
<evidence type="ECO:0000259" key="3">
    <source>
        <dbReference type="Pfam" id="PF25390"/>
    </source>
</evidence>
<keyword evidence="5" id="KW-1185">Reference proteome</keyword>
<organism evidence="4 5">
    <name type="scientific">Naegleria lovaniensis</name>
    <name type="common">Amoeba</name>
    <dbReference type="NCBI Taxonomy" id="51637"/>
    <lineage>
        <taxon>Eukaryota</taxon>
        <taxon>Discoba</taxon>
        <taxon>Heterolobosea</taxon>
        <taxon>Tetramitia</taxon>
        <taxon>Eutetramitia</taxon>
        <taxon>Vahlkampfiidae</taxon>
        <taxon>Naegleria</taxon>
    </lineage>
</organism>
<dbReference type="PANTHER" id="PTHR46207:SF1">
    <property type="entry name" value="PROTEIN RCC2"/>
    <property type="match status" value="1"/>
</dbReference>
<feature type="repeat" description="RCC1" evidence="2">
    <location>
        <begin position="208"/>
        <end position="263"/>
    </location>
</feature>
<dbReference type="AlphaFoldDB" id="A0AA88GCS7"/>
<dbReference type="Proteomes" id="UP000816034">
    <property type="component" value="Unassembled WGS sequence"/>
</dbReference>
<dbReference type="RefSeq" id="XP_044542277.1">
    <property type="nucleotide sequence ID" value="XM_044688645.1"/>
</dbReference>
<evidence type="ECO:0000313" key="4">
    <source>
        <dbReference type="EMBL" id="KAG2373103.1"/>
    </source>
</evidence>
<protein>
    <recommendedName>
        <fullName evidence="3">RCC1-like domain-containing protein</fullName>
    </recommendedName>
</protein>
<dbReference type="SUPFAM" id="SSF50985">
    <property type="entry name" value="RCC1/BLIP-II"/>
    <property type="match status" value="1"/>
</dbReference>
<dbReference type="InterPro" id="IPR028641">
    <property type="entry name" value="RCC2"/>
</dbReference>
<dbReference type="InterPro" id="IPR009091">
    <property type="entry name" value="RCC1/BLIP-II"/>
</dbReference>
<dbReference type="GO" id="GO:0031267">
    <property type="term" value="F:small GTPase binding"/>
    <property type="evidence" value="ECO:0007669"/>
    <property type="project" value="TreeGrafter"/>
</dbReference>
<proteinExistence type="predicted"/>
<comment type="caution">
    <text evidence="4">The sequence shown here is derived from an EMBL/GenBank/DDBJ whole genome shotgun (WGS) entry which is preliminary data.</text>
</comment>
<reference evidence="4 5" key="1">
    <citation type="journal article" date="2018" name="BMC Genomics">
        <title>The genome of Naegleria lovaniensis, the basis for a comparative approach to unravel pathogenicity factors of the human pathogenic amoeba N. fowleri.</title>
        <authorList>
            <person name="Liechti N."/>
            <person name="Schurch N."/>
            <person name="Bruggmann R."/>
            <person name="Wittwer M."/>
        </authorList>
    </citation>
    <scope>NUCLEOTIDE SEQUENCE [LARGE SCALE GENOMIC DNA]</scope>
    <source>
        <strain evidence="4 5">ATCC 30569</strain>
    </source>
</reference>
<dbReference type="PRINTS" id="PR00633">
    <property type="entry name" value="RCCNDNSATION"/>
</dbReference>
<dbReference type="EMBL" id="PYSW02000060">
    <property type="protein sequence ID" value="KAG2373103.1"/>
    <property type="molecule type" value="Genomic_DNA"/>
</dbReference>
<dbReference type="InterPro" id="IPR058923">
    <property type="entry name" value="RCC1-like_dom"/>
</dbReference>
<dbReference type="GeneID" id="68105289"/>
<dbReference type="Pfam" id="PF25390">
    <property type="entry name" value="WD40_RLD"/>
    <property type="match status" value="1"/>
</dbReference>
<evidence type="ECO:0000256" key="1">
    <source>
        <dbReference type="ARBA" id="ARBA00022737"/>
    </source>
</evidence>
<dbReference type="PANTHER" id="PTHR46207">
    <property type="entry name" value="PROTEIN RCC2"/>
    <property type="match status" value="1"/>
</dbReference>
<sequence length="544" mass="60745">MGQHASGSSLSITEKKPNFLVAGTNSEYQFGIGASKFTALQEATLFANENIVKVACGPNFTFVLTDENVLYGTGSNIYGVLGLGPQHHENQTGFIRIPISFHIQNIYCCRSMAVIVSDGYSVVNSSSSSSEDIAGGNASSMTVNNERFTAQPPRQMFYWSGGELSVSGSPIVNQFSPIVDWNLTIKEQVKFMDAHPTSTFFIIVTESNKIYFSGVNGSGQFGNGEERRSFKSLYFLPPALFPSYNGVRMVACGANHTVIVTDNHELYTSGNNKFYQLGHSNATSTNTFQKPNVNFQGQSIRMVKCGENFTIVYLENGDLYACGNNSYGQLMNGKFHEKITFHKVLSHKNIVSLNCGDNFTVFISSDFKIHRAGCNSHGELFTEGSSQSFSSKIISSSVNRSYKLFGISCSKGYVILYRQYGNYFGEVLFHPKWKYYSFVVRAPRRAKPLVSPPRQQRHDNKPSNAAVVSAPPPPLLVFIPSNQENFHRYLMYRSIHDHFHLMKQEIIPFLKNSEQEEENIGKKLFSDISILLFQPIQQDSSMND</sequence>
<feature type="repeat" description="RCC1" evidence="2">
    <location>
        <begin position="317"/>
        <end position="366"/>
    </location>
</feature>
<evidence type="ECO:0000313" key="5">
    <source>
        <dbReference type="Proteomes" id="UP000816034"/>
    </source>
</evidence>
<keyword evidence="1" id="KW-0677">Repeat</keyword>
<name>A0AA88GCS7_NAELO</name>
<dbReference type="GO" id="GO:0016020">
    <property type="term" value="C:membrane"/>
    <property type="evidence" value="ECO:0007669"/>
    <property type="project" value="TreeGrafter"/>
</dbReference>
<feature type="domain" description="RCC1-like" evidence="3">
    <location>
        <begin position="20"/>
        <end position="414"/>
    </location>
</feature>
<dbReference type="PROSITE" id="PS50012">
    <property type="entry name" value="RCC1_3"/>
    <property type="match status" value="2"/>
</dbReference>
<accession>A0AA88GCS7</accession>
<gene>
    <name evidence="4" type="ORF">C9374_012835</name>
</gene>